<keyword evidence="4" id="KW-0732">Signal</keyword>
<dbReference type="PANTHER" id="PTHR31118:SF12">
    <property type="entry name" value="CYCLASE-LIKE PROTEIN 2"/>
    <property type="match status" value="1"/>
</dbReference>
<keyword evidence="3" id="KW-0964">Secreted</keyword>
<dbReference type="InterPro" id="IPR007325">
    <property type="entry name" value="KFase/CYL"/>
</dbReference>
<dbReference type="SUPFAM" id="SSF102198">
    <property type="entry name" value="Putative cyclase"/>
    <property type="match status" value="1"/>
</dbReference>
<feature type="signal peptide" evidence="4">
    <location>
        <begin position="1"/>
        <end position="25"/>
    </location>
</feature>
<evidence type="ECO:0000256" key="4">
    <source>
        <dbReference type="SAM" id="SignalP"/>
    </source>
</evidence>
<comment type="subcellular location">
    <subcellularLocation>
        <location evidence="1">Secreted</location>
        <location evidence="1">Extracellular space</location>
        <location evidence="1">Extracellular matrix</location>
    </subcellularLocation>
</comment>
<accession>A0AAV1DVJ3</accession>
<evidence type="ECO:0000256" key="1">
    <source>
        <dbReference type="ARBA" id="ARBA00004498"/>
    </source>
</evidence>
<evidence type="ECO:0000256" key="3">
    <source>
        <dbReference type="ARBA" id="ARBA00022530"/>
    </source>
</evidence>
<feature type="chain" id="PRO_5043348157" evidence="4">
    <location>
        <begin position="26"/>
        <end position="182"/>
    </location>
</feature>
<reference evidence="5" key="1">
    <citation type="submission" date="2023-03" db="EMBL/GenBank/DDBJ databases">
        <authorList>
            <person name="Julca I."/>
        </authorList>
    </citation>
    <scope>NUCLEOTIDE SEQUENCE</scope>
</reference>
<dbReference type="EMBL" id="OX459124">
    <property type="protein sequence ID" value="CAI9111882.1"/>
    <property type="molecule type" value="Genomic_DNA"/>
</dbReference>
<evidence type="ECO:0000313" key="5">
    <source>
        <dbReference type="EMBL" id="CAI9111882.1"/>
    </source>
</evidence>
<keyword evidence="3" id="KW-0272">Extracellular matrix</keyword>
<dbReference type="Gene3D" id="3.50.30.50">
    <property type="entry name" value="Putative cyclase"/>
    <property type="match status" value="1"/>
</dbReference>
<dbReference type="PANTHER" id="PTHR31118">
    <property type="entry name" value="CYCLASE-LIKE PROTEIN 2"/>
    <property type="match status" value="1"/>
</dbReference>
<proteinExistence type="inferred from homology"/>
<dbReference type="GO" id="GO:0004061">
    <property type="term" value="F:arylformamidase activity"/>
    <property type="evidence" value="ECO:0007669"/>
    <property type="project" value="InterPro"/>
</dbReference>
<dbReference type="AlphaFoldDB" id="A0AAV1DVJ3"/>
<dbReference type="InterPro" id="IPR037175">
    <property type="entry name" value="KFase_sf"/>
</dbReference>
<dbReference type="Proteomes" id="UP001161247">
    <property type="component" value="Chromosome 7"/>
</dbReference>
<organism evidence="5 6">
    <name type="scientific">Oldenlandia corymbosa var. corymbosa</name>
    <dbReference type="NCBI Taxonomy" id="529605"/>
    <lineage>
        <taxon>Eukaryota</taxon>
        <taxon>Viridiplantae</taxon>
        <taxon>Streptophyta</taxon>
        <taxon>Embryophyta</taxon>
        <taxon>Tracheophyta</taxon>
        <taxon>Spermatophyta</taxon>
        <taxon>Magnoliopsida</taxon>
        <taxon>eudicotyledons</taxon>
        <taxon>Gunneridae</taxon>
        <taxon>Pentapetalae</taxon>
        <taxon>asterids</taxon>
        <taxon>lamiids</taxon>
        <taxon>Gentianales</taxon>
        <taxon>Rubiaceae</taxon>
        <taxon>Rubioideae</taxon>
        <taxon>Spermacoceae</taxon>
        <taxon>Hedyotis-Oldenlandia complex</taxon>
        <taxon>Oldenlandia</taxon>
    </lineage>
</organism>
<comment type="similarity">
    <text evidence="2">Belongs to the Cyclase 1 superfamily.</text>
</comment>
<name>A0AAV1DVJ3_OLDCO</name>
<dbReference type="GO" id="GO:0019441">
    <property type="term" value="P:L-tryptophan catabolic process to kynurenine"/>
    <property type="evidence" value="ECO:0007669"/>
    <property type="project" value="InterPro"/>
</dbReference>
<evidence type="ECO:0000313" key="6">
    <source>
        <dbReference type="Proteomes" id="UP001161247"/>
    </source>
</evidence>
<protein>
    <submittedName>
        <fullName evidence="5">OLC1v1012213C1</fullName>
    </submittedName>
</protein>
<gene>
    <name evidence="5" type="ORF">OLC1_LOCUS19170</name>
</gene>
<evidence type="ECO:0000256" key="2">
    <source>
        <dbReference type="ARBA" id="ARBA00007865"/>
    </source>
</evidence>
<sequence length="182" mass="20237">MAPKIVATMLFVVFVLMSTSLTAKSESYDEWRIETCIGNICDYLKSLCEISDCNSDGNDKRACLRGCVDQWRACAHECRLHSPHPPPRIGRGCFEAFEEINILPSLVKSMKNGSDSNISGMKLNVRVGTHVDTPGHIYDHYYDAGFDVDSLDLRVLNGPALVVDIPRDKNITGILNPVKIHD</sequence>
<dbReference type="Pfam" id="PF04199">
    <property type="entry name" value="Cyclase"/>
    <property type="match status" value="1"/>
</dbReference>
<keyword evidence="6" id="KW-1185">Reference proteome</keyword>